<dbReference type="EMBL" id="PCYI01000021">
    <property type="protein sequence ID" value="PIR44708.1"/>
    <property type="molecule type" value="Genomic_DNA"/>
</dbReference>
<organism evidence="2 3">
    <name type="scientific">Candidatus Vogelbacteria bacterium CG10_big_fil_rev_8_21_14_0_10_51_16</name>
    <dbReference type="NCBI Taxonomy" id="1975045"/>
    <lineage>
        <taxon>Bacteria</taxon>
        <taxon>Candidatus Vogeliibacteriota</taxon>
    </lineage>
</organism>
<evidence type="ECO:0000313" key="3">
    <source>
        <dbReference type="Proteomes" id="UP000228767"/>
    </source>
</evidence>
<sequence length="140" mass="16100">MAARQWRTTFCRRRQKLLVVVHDDLNAENMLFQNHGLVSILDFGDAYIGSPEQEFRQLYRINDLILTAAAKKYEELSGKRLNIEASRAWAIVQELAVYAELLVKKDTEHPSFLRAAQNLTKWLPEGAWGIPSKTSRVSKQ</sequence>
<reference evidence="2 3" key="1">
    <citation type="submission" date="2017-09" db="EMBL/GenBank/DDBJ databases">
        <title>Depth-based differentiation of microbial function through sediment-hosted aquifers and enrichment of novel symbionts in the deep terrestrial subsurface.</title>
        <authorList>
            <person name="Probst A.J."/>
            <person name="Ladd B."/>
            <person name="Jarett J.K."/>
            <person name="Geller-Mcgrath D.E."/>
            <person name="Sieber C.M."/>
            <person name="Emerson J.B."/>
            <person name="Anantharaman K."/>
            <person name="Thomas B.C."/>
            <person name="Malmstrom R."/>
            <person name="Stieglmeier M."/>
            <person name="Klingl A."/>
            <person name="Woyke T."/>
            <person name="Ryan C.M."/>
            <person name="Banfield J.F."/>
        </authorList>
    </citation>
    <scope>NUCLEOTIDE SEQUENCE [LARGE SCALE GENOMIC DNA]</scope>
    <source>
        <strain evidence="2">CG10_big_fil_rev_8_21_14_0_10_51_16</strain>
    </source>
</reference>
<name>A0A2H0RDW4_9BACT</name>
<gene>
    <name evidence="2" type="ORF">COV10_03375</name>
</gene>
<comment type="caution">
    <text evidence="2">The sequence shown here is derived from an EMBL/GenBank/DDBJ whole genome shotgun (WGS) entry which is preliminary data.</text>
</comment>
<dbReference type="InterPro" id="IPR002575">
    <property type="entry name" value="Aminoglycoside_PTrfase"/>
</dbReference>
<dbReference type="Pfam" id="PF01636">
    <property type="entry name" value="APH"/>
    <property type="match status" value="1"/>
</dbReference>
<dbReference type="Gene3D" id="3.90.1200.10">
    <property type="match status" value="1"/>
</dbReference>
<evidence type="ECO:0000259" key="1">
    <source>
        <dbReference type="PROSITE" id="PS50011"/>
    </source>
</evidence>
<accession>A0A2H0RDW4</accession>
<dbReference type="InterPro" id="IPR011009">
    <property type="entry name" value="Kinase-like_dom_sf"/>
</dbReference>
<proteinExistence type="predicted"/>
<protein>
    <recommendedName>
        <fullName evidence="1">Protein kinase domain-containing protein</fullName>
    </recommendedName>
</protein>
<evidence type="ECO:0000313" key="2">
    <source>
        <dbReference type="EMBL" id="PIR44708.1"/>
    </source>
</evidence>
<dbReference type="GO" id="GO:0004672">
    <property type="term" value="F:protein kinase activity"/>
    <property type="evidence" value="ECO:0007669"/>
    <property type="project" value="InterPro"/>
</dbReference>
<feature type="domain" description="Protein kinase" evidence="1">
    <location>
        <begin position="1"/>
        <end position="140"/>
    </location>
</feature>
<dbReference type="PROSITE" id="PS50011">
    <property type="entry name" value="PROTEIN_KINASE_DOM"/>
    <property type="match status" value="1"/>
</dbReference>
<dbReference type="GO" id="GO:0005524">
    <property type="term" value="F:ATP binding"/>
    <property type="evidence" value="ECO:0007669"/>
    <property type="project" value="InterPro"/>
</dbReference>
<dbReference type="SUPFAM" id="SSF56112">
    <property type="entry name" value="Protein kinase-like (PK-like)"/>
    <property type="match status" value="1"/>
</dbReference>
<dbReference type="Proteomes" id="UP000228767">
    <property type="component" value="Unassembled WGS sequence"/>
</dbReference>
<dbReference type="InterPro" id="IPR000719">
    <property type="entry name" value="Prot_kinase_dom"/>
</dbReference>
<dbReference type="AlphaFoldDB" id="A0A2H0RDW4"/>